<dbReference type="InterPro" id="IPR038573">
    <property type="entry name" value="BrnT_sf"/>
</dbReference>
<comment type="caution">
    <text evidence="1">The sequence shown here is derived from an EMBL/GenBank/DDBJ whole genome shotgun (WGS) entry which is preliminary data.</text>
</comment>
<dbReference type="Proteomes" id="UP000319313">
    <property type="component" value="Unassembled WGS sequence"/>
</dbReference>
<dbReference type="AlphaFoldDB" id="A0A552DKC7"/>
<sequence length="101" mass="11892">MWRVKLKWTWDDNKNRTNKRDHGLSFEAAQYVFADPLAVSRPDPYPEEERWQTIGLIGKLTVFVVHTWPESDSVTGEETGRIISARRATAHERRTYEEGRF</sequence>
<evidence type="ECO:0000313" key="2">
    <source>
        <dbReference type="Proteomes" id="UP000319313"/>
    </source>
</evidence>
<protein>
    <submittedName>
        <fullName evidence="1">BrnT family toxin</fullName>
    </submittedName>
</protein>
<organism evidence="1 2">
    <name type="scientific">Microcystis aeruginosa Ma_SC_T_19800800_S464</name>
    <dbReference type="NCBI Taxonomy" id="2486257"/>
    <lineage>
        <taxon>Bacteria</taxon>
        <taxon>Bacillati</taxon>
        <taxon>Cyanobacteriota</taxon>
        <taxon>Cyanophyceae</taxon>
        <taxon>Oscillatoriophycideae</taxon>
        <taxon>Chroococcales</taxon>
        <taxon>Microcystaceae</taxon>
        <taxon>Microcystis</taxon>
    </lineage>
</organism>
<name>A0A552DKC7_MICAE</name>
<gene>
    <name evidence="1" type="ORF">EWV81_17660</name>
</gene>
<dbReference type="Gene3D" id="3.10.450.530">
    <property type="entry name" value="Ribonuclease toxin, BrnT, of type II toxin-antitoxin system"/>
    <property type="match status" value="1"/>
</dbReference>
<dbReference type="Pfam" id="PF04365">
    <property type="entry name" value="BrnT_toxin"/>
    <property type="match status" value="1"/>
</dbReference>
<accession>A0A552DKC7</accession>
<proteinExistence type="predicted"/>
<reference evidence="1 2" key="1">
    <citation type="submission" date="2019-01" db="EMBL/GenBank/DDBJ databases">
        <title>Coherence of Microcystis species and biogeography revealed through population genomics.</title>
        <authorList>
            <person name="Perez-Carrascal O.M."/>
            <person name="Terrat Y."/>
            <person name="Giani A."/>
            <person name="Fortin N."/>
            <person name="Tromas N."/>
            <person name="Shapiro B.J."/>
        </authorList>
    </citation>
    <scope>NUCLEOTIDE SEQUENCE [LARGE SCALE GENOMIC DNA]</scope>
    <source>
        <strain evidence="1">Ma_SC_T_19800800_S464</strain>
    </source>
</reference>
<dbReference type="EMBL" id="SFBL01000166">
    <property type="protein sequence ID" value="TRU22666.1"/>
    <property type="molecule type" value="Genomic_DNA"/>
</dbReference>
<evidence type="ECO:0000313" key="1">
    <source>
        <dbReference type="EMBL" id="TRU22666.1"/>
    </source>
</evidence>
<dbReference type="InterPro" id="IPR007460">
    <property type="entry name" value="BrnT_toxin"/>
</dbReference>